<dbReference type="PANTHER" id="PTHR35910">
    <property type="entry name" value="2EXR DOMAIN-CONTAINING PROTEIN"/>
    <property type="match status" value="1"/>
</dbReference>
<dbReference type="EMBL" id="JANPWZ010000711">
    <property type="protein sequence ID" value="KAJ3573084.1"/>
    <property type="molecule type" value="Genomic_DNA"/>
</dbReference>
<comment type="caution">
    <text evidence="2">The sequence shown here is derived from an EMBL/GenBank/DDBJ whole genome shotgun (WGS) entry which is preliminary data.</text>
</comment>
<dbReference type="InterPro" id="IPR045518">
    <property type="entry name" value="2EXR"/>
</dbReference>
<keyword evidence="3" id="KW-1185">Reference proteome</keyword>
<protein>
    <recommendedName>
        <fullName evidence="1">2EXR domain-containing protein</fullName>
    </recommendedName>
</protein>
<evidence type="ECO:0000313" key="2">
    <source>
        <dbReference type="EMBL" id="KAJ3573084.1"/>
    </source>
</evidence>
<dbReference type="PANTHER" id="PTHR35910:SF1">
    <property type="entry name" value="2EXR DOMAIN-CONTAINING PROTEIN"/>
    <property type="match status" value="1"/>
</dbReference>
<name>A0A9W8TN89_9PEZI</name>
<proteinExistence type="predicted"/>
<sequence>MATFHPFPRLPAELRLQIWAMTVVPRIVDVNVEADTTPGPKRKFRDPPLAKLLSSTPVPAILQACQESRYQGLYEQAFTEIPHAKTTSRRYIWLNLEIDMISIGSCEMDRLTPVAPLIQRLRIARDMGEEFQIRRLDQLGLFINVKEIHIVCLDGNLENWYNTSDWYPIPCGEENLFFVHPNDGTMMGCIELNLMFDALEADEEKERDENIGEASS</sequence>
<dbReference type="Proteomes" id="UP001148614">
    <property type="component" value="Unassembled WGS sequence"/>
</dbReference>
<accession>A0A9W8TN89</accession>
<evidence type="ECO:0000259" key="1">
    <source>
        <dbReference type="Pfam" id="PF20150"/>
    </source>
</evidence>
<dbReference type="Pfam" id="PF20150">
    <property type="entry name" value="2EXR"/>
    <property type="match status" value="1"/>
</dbReference>
<dbReference type="AlphaFoldDB" id="A0A9W8TN89"/>
<evidence type="ECO:0000313" key="3">
    <source>
        <dbReference type="Proteomes" id="UP001148614"/>
    </source>
</evidence>
<organism evidence="2 3">
    <name type="scientific">Xylaria arbuscula</name>
    <dbReference type="NCBI Taxonomy" id="114810"/>
    <lineage>
        <taxon>Eukaryota</taxon>
        <taxon>Fungi</taxon>
        <taxon>Dikarya</taxon>
        <taxon>Ascomycota</taxon>
        <taxon>Pezizomycotina</taxon>
        <taxon>Sordariomycetes</taxon>
        <taxon>Xylariomycetidae</taxon>
        <taxon>Xylariales</taxon>
        <taxon>Xylariaceae</taxon>
        <taxon>Xylaria</taxon>
    </lineage>
</organism>
<dbReference type="VEuPathDB" id="FungiDB:F4678DRAFT_444456"/>
<feature type="domain" description="2EXR" evidence="1">
    <location>
        <begin position="4"/>
        <end position="101"/>
    </location>
</feature>
<gene>
    <name evidence="2" type="ORF">NPX13_g4831</name>
</gene>
<reference evidence="2" key="1">
    <citation type="submission" date="2022-07" db="EMBL/GenBank/DDBJ databases">
        <title>Genome Sequence of Xylaria arbuscula.</title>
        <authorList>
            <person name="Buettner E."/>
        </authorList>
    </citation>
    <scope>NUCLEOTIDE SEQUENCE</scope>
    <source>
        <strain evidence="2">VT107</strain>
    </source>
</reference>